<proteinExistence type="predicted"/>
<reference evidence="1 2" key="1">
    <citation type="submission" date="2020-10" db="EMBL/GenBank/DDBJ databases">
        <title>Ca. Dormibacterota MAGs.</title>
        <authorList>
            <person name="Montgomery K."/>
        </authorList>
    </citation>
    <scope>NUCLEOTIDE SEQUENCE [LARGE SCALE GENOMIC DNA]</scope>
    <source>
        <strain evidence="1">Mitchell_Peninsula_5</strain>
    </source>
</reference>
<dbReference type="EMBL" id="JAEKNN010000055">
    <property type="protein sequence ID" value="MBJ7610091.1"/>
    <property type="molecule type" value="Genomic_DNA"/>
</dbReference>
<evidence type="ECO:0000313" key="2">
    <source>
        <dbReference type="Proteomes" id="UP000614410"/>
    </source>
</evidence>
<sequence length="321" mass="35373">MRPTYLLPLRREIAEQADGELARYVRDLAGSCDVLVVDGSTPAVAQANAAAFGSTVTLITPAEDLRCANGKTWGVHTGLRHGGEVVVIADDDVRWDPAALARALAMLDSCDLVLPQNYFSPLVWHAAWDTGRTLLNRAVAHDWPGTLVLRSSALPETPPYRGDALFENCELLRTVRADGGRVRVAGDLFVARRPPSVRQFLSQRPRQAYDDLSQPARMTLMLLVLPVALRVRGRGLALAIAVCVAVAETGRRRHRGGHVFPWYTSLCAPLWMCERSLTAWWAMWLRISGRGAMYGGRRLLLAATPGRVLRRRAATRGRRPA</sequence>
<dbReference type="InterPro" id="IPR029044">
    <property type="entry name" value="Nucleotide-diphossugar_trans"/>
</dbReference>
<dbReference type="SUPFAM" id="SSF53448">
    <property type="entry name" value="Nucleotide-diphospho-sugar transferases"/>
    <property type="match status" value="1"/>
</dbReference>
<dbReference type="Gene3D" id="3.90.550.10">
    <property type="entry name" value="Spore Coat Polysaccharide Biosynthesis Protein SpsA, Chain A"/>
    <property type="match status" value="1"/>
</dbReference>
<protein>
    <submittedName>
        <fullName evidence="1">Glycosyltransferase</fullName>
    </submittedName>
</protein>
<dbReference type="Proteomes" id="UP000614410">
    <property type="component" value="Unassembled WGS sequence"/>
</dbReference>
<name>A0A934KII9_9BACT</name>
<evidence type="ECO:0000313" key="1">
    <source>
        <dbReference type="EMBL" id="MBJ7610091.1"/>
    </source>
</evidence>
<accession>A0A934KII9</accession>
<organism evidence="1 2">
    <name type="scientific">Candidatus Amunia macphersoniae</name>
    <dbReference type="NCBI Taxonomy" id="3127014"/>
    <lineage>
        <taxon>Bacteria</taxon>
        <taxon>Bacillati</taxon>
        <taxon>Candidatus Dormiibacterota</taxon>
        <taxon>Candidatus Dormibacteria</taxon>
        <taxon>Candidatus Aeolococcales</taxon>
        <taxon>Candidatus Aeolococcaceae</taxon>
        <taxon>Candidatus Amunia</taxon>
    </lineage>
</organism>
<gene>
    <name evidence="1" type="ORF">JF887_11775</name>
</gene>
<comment type="caution">
    <text evidence="1">The sequence shown here is derived from an EMBL/GenBank/DDBJ whole genome shotgun (WGS) entry which is preliminary data.</text>
</comment>
<dbReference type="AlphaFoldDB" id="A0A934KII9"/>